<accession>A0A5C8P927</accession>
<evidence type="ECO:0000313" key="4">
    <source>
        <dbReference type="Proteomes" id="UP000321638"/>
    </source>
</evidence>
<comment type="caution">
    <text evidence="3">The sequence shown here is derived from an EMBL/GenBank/DDBJ whole genome shotgun (WGS) entry which is preliminary data.</text>
</comment>
<dbReference type="FunFam" id="3.40.50.720:FF:000084">
    <property type="entry name" value="Short-chain dehydrogenase reductase"/>
    <property type="match status" value="1"/>
</dbReference>
<proteinExistence type="inferred from homology"/>
<gene>
    <name evidence="3" type="ORF">FHP25_35610</name>
</gene>
<dbReference type="InterPro" id="IPR036291">
    <property type="entry name" value="NAD(P)-bd_dom_sf"/>
</dbReference>
<dbReference type="Pfam" id="PF13561">
    <property type="entry name" value="adh_short_C2"/>
    <property type="match status" value="1"/>
</dbReference>
<dbReference type="PRINTS" id="PR00081">
    <property type="entry name" value="GDHRDH"/>
</dbReference>
<dbReference type="GO" id="GO:0016491">
    <property type="term" value="F:oxidoreductase activity"/>
    <property type="evidence" value="ECO:0007669"/>
    <property type="project" value="UniProtKB-KW"/>
</dbReference>
<dbReference type="Proteomes" id="UP000321638">
    <property type="component" value="Unassembled WGS sequence"/>
</dbReference>
<name>A0A5C8P927_9HYPH</name>
<dbReference type="EMBL" id="VDUZ01000064">
    <property type="protein sequence ID" value="TXL70164.1"/>
    <property type="molecule type" value="Genomic_DNA"/>
</dbReference>
<dbReference type="CDD" id="cd05233">
    <property type="entry name" value="SDR_c"/>
    <property type="match status" value="1"/>
</dbReference>
<dbReference type="InterPro" id="IPR002347">
    <property type="entry name" value="SDR_fam"/>
</dbReference>
<evidence type="ECO:0000313" key="3">
    <source>
        <dbReference type="EMBL" id="TXL70164.1"/>
    </source>
</evidence>
<dbReference type="SUPFAM" id="SSF51735">
    <property type="entry name" value="NAD(P)-binding Rossmann-fold domains"/>
    <property type="match status" value="1"/>
</dbReference>
<evidence type="ECO:0000256" key="1">
    <source>
        <dbReference type="ARBA" id="ARBA00006484"/>
    </source>
</evidence>
<dbReference type="OrthoDB" id="9790146at2"/>
<comment type="similarity">
    <text evidence="1">Belongs to the short-chain dehydrogenases/reductases (SDR) family.</text>
</comment>
<evidence type="ECO:0000256" key="2">
    <source>
        <dbReference type="ARBA" id="ARBA00023002"/>
    </source>
</evidence>
<sequence length="272" mass="27396">MRVVIVSGGTFGIGKAISVTLAQRGWQVVAFGLDAPQPSSTAAGGSALLRADLAAHGLEADVLEADVSRAGDVARVAEFAAGRYGRIDALVNNAAIGPLGTVLDTPEDLWNRIIDVNLKGAYLCCRAVLPHMIGQGGGAIVNIGSGAGWGKPNMAAYSASKGGLFALGAALAYDHFHQRIRVNTVVPGGGGIVSGMGVGRAGGDVRRFTSRSVAGTAAGRVAVGEDIAQAVAFLLSDEAATISGTVLDVGCFAHQGGPIPPRPDAPPQEPPA</sequence>
<dbReference type="PANTHER" id="PTHR24321:SF14">
    <property type="entry name" value="SHORT-CHAIN TYPE DEHYDROGENASE_REDUCTASE BLR2146-RELATED"/>
    <property type="match status" value="1"/>
</dbReference>
<keyword evidence="4" id="KW-1185">Reference proteome</keyword>
<dbReference type="PANTHER" id="PTHR24321">
    <property type="entry name" value="DEHYDROGENASES, SHORT CHAIN"/>
    <property type="match status" value="1"/>
</dbReference>
<protein>
    <submittedName>
        <fullName evidence="3">SDR family oxidoreductase</fullName>
    </submittedName>
</protein>
<dbReference type="AlphaFoldDB" id="A0A5C8P927"/>
<organism evidence="3 4">
    <name type="scientific">Vineibacter terrae</name>
    <dbReference type="NCBI Taxonomy" id="2586908"/>
    <lineage>
        <taxon>Bacteria</taxon>
        <taxon>Pseudomonadati</taxon>
        <taxon>Pseudomonadota</taxon>
        <taxon>Alphaproteobacteria</taxon>
        <taxon>Hyphomicrobiales</taxon>
        <taxon>Vineibacter</taxon>
    </lineage>
</organism>
<dbReference type="PRINTS" id="PR00080">
    <property type="entry name" value="SDRFAMILY"/>
</dbReference>
<dbReference type="Gene3D" id="3.40.50.720">
    <property type="entry name" value="NAD(P)-binding Rossmann-like Domain"/>
    <property type="match status" value="1"/>
</dbReference>
<dbReference type="RefSeq" id="WP_147851775.1">
    <property type="nucleotide sequence ID" value="NZ_VDUZ01000064.1"/>
</dbReference>
<reference evidence="3 4" key="1">
    <citation type="submission" date="2019-06" db="EMBL/GenBank/DDBJ databases">
        <title>New taxonomy in bacterial strain CC-CFT640, isolated from vineyard.</title>
        <authorList>
            <person name="Lin S.-Y."/>
            <person name="Tsai C.-F."/>
            <person name="Young C.-C."/>
        </authorList>
    </citation>
    <scope>NUCLEOTIDE SEQUENCE [LARGE SCALE GENOMIC DNA]</scope>
    <source>
        <strain evidence="3 4">CC-CFT640</strain>
    </source>
</reference>
<keyword evidence="2" id="KW-0560">Oxidoreductase</keyword>